<dbReference type="Gene3D" id="3.10.50.40">
    <property type="match status" value="1"/>
</dbReference>
<feature type="transmembrane region" description="Helical" evidence="3">
    <location>
        <begin position="30"/>
        <end position="53"/>
    </location>
</feature>
<feature type="region of interest" description="Disordered" evidence="2">
    <location>
        <begin position="1"/>
        <end position="25"/>
    </location>
</feature>
<name>A0A9D9DZ72_9SPIO</name>
<organism evidence="5 6">
    <name type="scientific">Candidatus Ornithospirochaeta stercoripullorum</name>
    <dbReference type="NCBI Taxonomy" id="2840899"/>
    <lineage>
        <taxon>Bacteria</taxon>
        <taxon>Pseudomonadati</taxon>
        <taxon>Spirochaetota</taxon>
        <taxon>Spirochaetia</taxon>
        <taxon>Spirochaetales</taxon>
        <taxon>Spirochaetaceae</taxon>
        <taxon>Spirochaetaceae incertae sedis</taxon>
        <taxon>Candidatus Ornithospirochaeta</taxon>
    </lineage>
</organism>
<reference evidence="5" key="1">
    <citation type="submission" date="2020-10" db="EMBL/GenBank/DDBJ databases">
        <authorList>
            <person name="Gilroy R."/>
        </authorList>
    </citation>
    <scope>NUCLEOTIDE SEQUENCE</scope>
    <source>
        <strain evidence="5">7293</strain>
    </source>
</reference>
<evidence type="ECO:0000313" key="5">
    <source>
        <dbReference type="EMBL" id="MBO8435747.1"/>
    </source>
</evidence>
<feature type="domain" description="PpiC" evidence="4">
    <location>
        <begin position="231"/>
        <end position="326"/>
    </location>
</feature>
<protein>
    <submittedName>
        <fullName evidence="5">SurA N-terminal domain-containing protein</fullName>
    </submittedName>
</protein>
<comment type="caution">
    <text evidence="5">The sequence shown here is derived from an EMBL/GenBank/DDBJ whole genome shotgun (WGS) entry which is preliminary data.</text>
</comment>
<keyword evidence="3" id="KW-0812">Transmembrane</keyword>
<evidence type="ECO:0000259" key="4">
    <source>
        <dbReference type="PROSITE" id="PS50198"/>
    </source>
</evidence>
<keyword evidence="3" id="KW-1133">Transmembrane helix</keyword>
<evidence type="ECO:0000256" key="2">
    <source>
        <dbReference type="SAM" id="MobiDB-lite"/>
    </source>
</evidence>
<dbReference type="PROSITE" id="PS50198">
    <property type="entry name" value="PPIC_PPIASE_2"/>
    <property type="match status" value="1"/>
</dbReference>
<evidence type="ECO:0000256" key="3">
    <source>
        <dbReference type="SAM" id="Phobius"/>
    </source>
</evidence>
<dbReference type="Pfam" id="PF13623">
    <property type="entry name" value="SurA_N_2"/>
    <property type="match status" value="1"/>
</dbReference>
<dbReference type="GO" id="GO:0003755">
    <property type="term" value="F:peptidyl-prolyl cis-trans isomerase activity"/>
    <property type="evidence" value="ECO:0007669"/>
    <property type="project" value="UniProtKB-KW"/>
</dbReference>
<dbReference type="InterPro" id="IPR046357">
    <property type="entry name" value="PPIase_dom_sf"/>
</dbReference>
<reference evidence="5" key="2">
    <citation type="journal article" date="2021" name="PeerJ">
        <title>Extensive microbial diversity within the chicken gut microbiome revealed by metagenomics and culture.</title>
        <authorList>
            <person name="Gilroy R."/>
            <person name="Ravi A."/>
            <person name="Getino M."/>
            <person name="Pursley I."/>
            <person name="Horton D.L."/>
            <person name="Alikhan N.F."/>
            <person name="Baker D."/>
            <person name="Gharbi K."/>
            <person name="Hall N."/>
            <person name="Watson M."/>
            <person name="Adriaenssens E.M."/>
            <person name="Foster-Nyarko E."/>
            <person name="Jarju S."/>
            <person name="Secka A."/>
            <person name="Antonio M."/>
            <person name="Oren A."/>
            <person name="Chaudhuri R.R."/>
            <person name="La Ragione R."/>
            <person name="Hildebrand F."/>
            <person name="Pallen M.J."/>
        </authorList>
    </citation>
    <scope>NUCLEOTIDE SEQUENCE</scope>
    <source>
        <strain evidence="5">7293</strain>
    </source>
</reference>
<dbReference type="SUPFAM" id="SSF109998">
    <property type="entry name" value="Triger factor/SurA peptide-binding domain-like"/>
    <property type="match status" value="1"/>
</dbReference>
<keyword evidence="1" id="KW-0697">Rotamase</keyword>
<gene>
    <name evidence="5" type="ORF">IAA97_02050</name>
</gene>
<dbReference type="Proteomes" id="UP000823615">
    <property type="component" value="Unassembled WGS sequence"/>
</dbReference>
<evidence type="ECO:0000256" key="1">
    <source>
        <dbReference type="PROSITE-ProRule" id="PRU00278"/>
    </source>
</evidence>
<dbReference type="PANTHER" id="PTHR47245:SF2">
    <property type="entry name" value="PEPTIDYL-PROLYL CIS-TRANS ISOMERASE HP_0175-RELATED"/>
    <property type="match status" value="1"/>
</dbReference>
<proteinExistence type="predicted"/>
<dbReference type="InterPro" id="IPR050245">
    <property type="entry name" value="PrsA_foldase"/>
</dbReference>
<dbReference type="EMBL" id="JADIMT010000032">
    <property type="protein sequence ID" value="MBO8435747.1"/>
    <property type="molecule type" value="Genomic_DNA"/>
</dbReference>
<dbReference type="InterPro" id="IPR000297">
    <property type="entry name" value="PPIase_PpiC"/>
</dbReference>
<dbReference type="SUPFAM" id="SSF54534">
    <property type="entry name" value="FKBP-like"/>
    <property type="match status" value="1"/>
</dbReference>
<accession>A0A9D9DZ72</accession>
<keyword evidence="1" id="KW-0413">Isomerase</keyword>
<evidence type="ECO:0000313" key="6">
    <source>
        <dbReference type="Proteomes" id="UP000823615"/>
    </source>
</evidence>
<dbReference type="AlphaFoldDB" id="A0A9D9DZ72"/>
<dbReference type="InterPro" id="IPR027304">
    <property type="entry name" value="Trigger_fact/SurA_dom_sf"/>
</dbReference>
<sequence>MPSDNNANGAVIPEKGKNSKKDKKHGKKSIGWIIGVIVLILISVTFILPVTVFSTSNTPKITFGSYNGEDITLEYAYDNYFYNVLINLANMYQMNNQNVMQIYQAAYSQAVMNTALSQMADEAGIMISDKMLGQAVVNSGNWRDENGNFDINAYNETAQVERDAVRDQLKAALPAQVVLSDLATVKTSNAEQDFVMSLNNSPKAFQYITLDYNAYPDADAIAYAESNPAPFMERELSVITVATEDEANTLVASINNGETTFEDAVAASSTDSYKENGGSMGTVISNDLENTLINDEDATAVFALQNGEISIPVQGYTGWMIFRADSDARAADTTNADTLSDIKRYISLNDSETMNTYLQAKADEIYAQAQTDFEKAAADNNLKITDVSASSYNPASATFITGIAGNDPDGLLLNATYASTEYQREIFLAEENTVIAPEATGSSYIITRPVATSATPATNRLSYSQSAPVIAVQDVNTTLLSSDSFVDNFFNTFISEVIGAQ</sequence>
<dbReference type="Pfam" id="PF00639">
    <property type="entry name" value="Rotamase"/>
    <property type="match status" value="1"/>
</dbReference>
<keyword evidence="3" id="KW-0472">Membrane</keyword>
<dbReference type="PANTHER" id="PTHR47245">
    <property type="entry name" value="PEPTIDYLPROLYL ISOMERASE"/>
    <property type="match status" value="1"/>
</dbReference>